<evidence type="ECO:0000313" key="2">
    <source>
        <dbReference type="EMBL" id="TEW67933.1"/>
    </source>
</evidence>
<protein>
    <submittedName>
        <fullName evidence="2">Uncharacterized protein</fullName>
    </submittedName>
</protein>
<dbReference type="RefSeq" id="WP_134335967.1">
    <property type="nucleotide sequence ID" value="NZ_BMCZ01000004.1"/>
</dbReference>
<name>A0A4Y8AGT6_9SPHI</name>
<organism evidence="2 3">
    <name type="scientific">Mucilaginibacter phyllosphaerae</name>
    <dbReference type="NCBI Taxonomy" id="1812349"/>
    <lineage>
        <taxon>Bacteria</taxon>
        <taxon>Pseudomonadati</taxon>
        <taxon>Bacteroidota</taxon>
        <taxon>Sphingobacteriia</taxon>
        <taxon>Sphingobacteriales</taxon>
        <taxon>Sphingobacteriaceae</taxon>
        <taxon>Mucilaginibacter</taxon>
    </lineage>
</organism>
<reference evidence="2 3" key="1">
    <citation type="journal article" date="2016" name="Int. J. Syst. Evol. Microbiol.">
        <title>Proposal of Mucilaginibacter phyllosphaerae sp. nov. isolated from the phyllosphere of Galium album.</title>
        <authorList>
            <person name="Aydogan E.L."/>
            <person name="Busse H.J."/>
            <person name="Moser G."/>
            <person name="Muller C."/>
            <person name="Kampfer P."/>
            <person name="Glaeser S.P."/>
        </authorList>
    </citation>
    <scope>NUCLEOTIDE SEQUENCE [LARGE SCALE GENOMIC DNA]</scope>
    <source>
        <strain evidence="2 3">PP-F2FG21</strain>
    </source>
</reference>
<sequence length="111" mass="12995">MKSRIFKNAIAALFLGIFVVKMAISVTPVFLCLDNKTVRAVIMQLEHETKNEKEDPEKDAFKEKKFYDENFFTHLIVYRPFIVETNILHNQENSLYRQVYHPVVPTPPPNV</sequence>
<comment type="caution">
    <text evidence="2">The sequence shown here is derived from an EMBL/GenBank/DDBJ whole genome shotgun (WGS) entry which is preliminary data.</text>
</comment>
<dbReference type="AlphaFoldDB" id="A0A4Y8AGT6"/>
<dbReference type="EMBL" id="SNQG01000002">
    <property type="protein sequence ID" value="TEW67933.1"/>
    <property type="molecule type" value="Genomic_DNA"/>
</dbReference>
<reference evidence="1 4" key="3">
    <citation type="submission" date="2020-08" db="EMBL/GenBank/DDBJ databases">
        <title>Genomic Encyclopedia of Type Strains, Phase IV (KMG-IV): sequencing the most valuable type-strain genomes for metagenomic binning, comparative biology and taxonomic classification.</title>
        <authorList>
            <person name="Goeker M."/>
        </authorList>
    </citation>
    <scope>NUCLEOTIDE SEQUENCE [LARGE SCALE GENOMIC DNA]</scope>
    <source>
        <strain evidence="1 4">DSM 100995</strain>
    </source>
</reference>
<reference evidence="2" key="2">
    <citation type="submission" date="2019-03" db="EMBL/GenBank/DDBJ databases">
        <authorList>
            <person name="Yan Y.-Q."/>
            <person name="Du Z.-J."/>
        </authorList>
    </citation>
    <scope>NUCLEOTIDE SEQUENCE</scope>
    <source>
        <strain evidence="2">PP-F2FG21</strain>
    </source>
</reference>
<keyword evidence="4" id="KW-1185">Reference proteome</keyword>
<proteinExistence type="predicted"/>
<dbReference type="Proteomes" id="UP000583101">
    <property type="component" value="Unassembled WGS sequence"/>
</dbReference>
<evidence type="ECO:0000313" key="3">
    <source>
        <dbReference type="Proteomes" id="UP000297248"/>
    </source>
</evidence>
<dbReference type="Proteomes" id="UP000297248">
    <property type="component" value="Unassembled WGS sequence"/>
</dbReference>
<evidence type="ECO:0000313" key="1">
    <source>
        <dbReference type="EMBL" id="MBB3968419.1"/>
    </source>
</evidence>
<dbReference type="OrthoDB" id="769806at2"/>
<dbReference type="EMBL" id="JACIEG010000002">
    <property type="protein sequence ID" value="MBB3968419.1"/>
    <property type="molecule type" value="Genomic_DNA"/>
</dbReference>
<gene>
    <name evidence="2" type="ORF">E2R65_08070</name>
    <name evidence="1" type="ORF">GGR35_001011</name>
</gene>
<evidence type="ECO:0000313" key="4">
    <source>
        <dbReference type="Proteomes" id="UP000583101"/>
    </source>
</evidence>
<accession>A0A4Y8AGT6</accession>